<dbReference type="InParanoid" id="A0A0D0CS06"/>
<gene>
    <name evidence="1" type="ORF">PAXRUDRAFT_774275</name>
</gene>
<organism evidence="1 2">
    <name type="scientific">Paxillus rubicundulus Ve08.2h10</name>
    <dbReference type="NCBI Taxonomy" id="930991"/>
    <lineage>
        <taxon>Eukaryota</taxon>
        <taxon>Fungi</taxon>
        <taxon>Dikarya</taxon>
        <taxon>Basidiomycota</taxon>
        <taxon>Agaricomycotina</taxon>
        <taxon>Agaricomycetes</taxon>
        <taxon>Agaricomycetidae</taxon>
        <taxon>Boletales</taxon>
        <taxon>Paxilineae</taxon>
        <taxon>Paxillaceae</taxon>
        <taxon>Paxillus</taxon>
    </lineage>
</organism>
<evidence type="ECO:0000313" key="1">
    <source>
        <dbReference type="EMBL" id="KIK78178.1"/>
    </source>
</evidence>
<reference evidence="1 2" key="1">
    <citation type="submission" date="2014-04" db="EMBL/GenBank/DDBJ databases">
        <authorList>
            <consortium name="DOE Joint Genome Institute"/>
            <person name="Kuo A."/>
            <person name="Kohler A."/>
            <person name="Jargeat P."/>
            <person name="Nagy L.G."/>
            <person name="Floudas D."/>
            <person name="Copeland A."/>
            <person name="Barry K.W."/>
            <person name="Cichocki N."/>
            <person name="Veneault-Fourrey C."/>
            <person name="LaButti K."/>
            <person name="Lindquist E.A."/>
            <person name="Lipzen A."/>
            <person name="Lundell T."/>
            <person name="Morin E."/>
            <person name="Murat C."/>
            <person name="Sun H."/>
            <person name="Tunlid A."/>
            <person name="Henrissat B."/>
            <person name="Grigoriev I.V."/>
            <person name="Hibbett D.S."/>
            <person name="Martin F."/>
            <person name="Nordberg H.P."/>
            <person name="Cantor M.N."/>
            <person name="Hua S.X."/>
        </authorList>
    </citation>
    <scope>NUCLEOTIDE SEQUENCE [LARGE SCALE GENOMIC DNA]</scope>
    <source>
        <strain evidence="1 2">Ve08.2h10</strain>
    </source>
</reference>
<name>A0A0D0CS06_9AGAM</name>
<dbReference type="AlphaFoldDB" id="A0A0D0CS06"/>
<sequence length="70" mass="7924">DKELWAVWQGEYGDIPKESFVPLDVVSADKTSCDEPCALKRSKWTYIVSRVMVLSSKSETLNVGDINPQY</sequence>
<feature type="non-terminal residue" evidence="1">
    <location>
        <position position="1"/>
    </location>
</feature>
<dbReference type="EMBL" id="KN826683">
    <property type="protein sequence ID" value="KIK78178.1"/>
    <property type="molecule type" value="Genomic_DNA"/>
</dbReference>
<proteinExistence type="predicted"/>
<evidence type="ECO:0000313" key="2">
    <source>
        <dbReference type="Proteomes" id="UP000054538"/>
    </source>
</evidence>
<reference evidence="2" key="2">
    <citation type="submission" date="2015-01" db="EMBL/GenBank/DDBJ databases">
        <title>Evolutionary Origins and Diversification of the Mycorrhizal Mutualists.</title>
        <authorList>
            <consortium name="DOE Joint Genome Institute"/>
            <consortium name="Mycorrhizal Genomics Consortium"/>
            <person name="Kohler A."/>
            <person name="Kuo A."/>
            <person name="Nagy L.G."/>
            <person name="Floudas D."/>
            <person name="Copeland A."/>
            <person name="Barry K.W."/>
            <person name="Cichocki N."/>
            <person name="Veneault-Fourrey C."/>
            <person name="LaButti K."/>
            <person name="Lindquist E.A."/>
            <person name="Lipzen A."/>
            <person name="Lundell T."/>
            <person name="Morin E."/>
            <person name="Murat C."/>
            <person name="Riley R."/>
            <person name="Ohm R."/>
            <person name="Sun H."/>
            <person name="Tunlid A."/>
            <person name="Henrissat B."/>
            <person name="Grigoriev I.V."/>
            <person name="Hibbett D.S."/>
            <person name="Martin F."/>
        </authorList>
    </citation>
    <scope>NUCLEOTIDE SEQUENCE [LARGE SCALE GENOMIC DNA]</scope>
    <source>
        <strain evidence="2">Ve08.2h10</strain>
    </source>
</reference>
<dbReference type="Proteomes" id="UP000054538">
    <property type="component" value="Unassembled WGS sequence"/>
</dbReference>
<keyword evidence="2" id="KW-1185">Reference proteome</keyword>
<dbReference type="HOGENOM" id="CLU_2764817_0_0_1"/>
<accession>A0A0D0CS06</accession>
<protein>
    <submittedName>
        <fullName evidence="1">Uncharacterized protein</fullName>
    </submittedName>
</protein>